<dbReference type="Proteomes" id="UP000243975">
    <property type="component" value="Unassembled WGS sequence"/>
</dbReference>
<gene>
    <name evidence="2" type="ORF">Ccrd_001264</name>
</gene>
<dbReference type="EMBL" id="LEKV01004259">
    <property type="protein sequence ID" value="KVH96646.1"/>
    <property type="molecule type" value="Genomic_DNA"/>
</dbReference>
<keyword evidence="3" id="KW-1185">Reference proteome</keyword>
<keyword evidence="1" id="KW-1133">Transmembrane helix</keyword>
<reference evidence="2 3" key="1">
    <citation type="journal article" date="2016" name="Sci. Rep.">
        <title>The genome sequence of the outbreeding globe artichoke constructed de novo incorporating a phase-aware low-pass sequencing strategy of F1 progeny.</title>
        <authorList>
            <person name="Scaglione D."/>
            <person name="Reyes-Chin-Wo S."/>
            <person name="Acquadro A."/>
            <person name="Froenicke L."/>
            <person name="Portis E."/>
            <person name="Beitel C."/>
            <person name="Tirone M."/>
            <person name="Mauro R."/>
            <person name="Lo Monaco A."/>
            <person name="Mauromicale G."/>
            <person name="Faccioli P."/>
            <person name="Cattivelli L."/>
            <person name="Rieseberg L."/>
            <person name="Michelmore R."/>
            <person name="Lanteri S."/>
        </authorList>
    </citation>
    <scope>NUCLEOTIDE SEQUENCE [LARGE SCALE GENOMIC DNA]</scope>
    <source>
        <strain evidence="2">2C</strain>
    </source>
</reference>
<sequence length="43" mass="5466">MYLYALRSHMFILLQFFTKLFYIYHFYEQVIFHAYIFSFVILS</sequence>
<proteinExistence type="predicted"/>
<dbReference type="Gramene" id="KVH96646">
    <property type="protein sequence ID" value="KVH96646"/>
    <property type="gene ID" value="Ccrd_001264"/>
</dbReference>
<protein>
    <submittedName>
        <fullName evidence="2">Uncharacterized protein</fullName>
    </submittedName>
</protein>
<keyword evidence="1" id="KW-0472">Membrane</keyword>
<comment type="caution">
    <text evidence="2">The sequence shown here is derived from an EMBL/GenBank/DDBJ whole genome shotgun (WGS) entry which is preliminary data.</text>
</comment>
<evidence type="ECO:0000313" key="3">
    <source>
        <dbReference type="Proteomes" id="UP000243975"/>
    </source>
</evidence>
<name>A0A103XTN2_CYNCS</name>
<accession>A0A103XTN2</accession>
<dbReference type="AlphaFoldDB" id="A0A103XTN2"/>
<feature type="non-terminal residue" evidence="2">
    <location>
        <position position="43"/>
    </location>
</feature>
<evidence type="ECO:0000313" key="2">
    <source>
        <dbReference type="EMBL" id="KVH96646.1"/>
    </source>
</evidence>
<organism evidence="2 3">
    <name type="scientific">Cynara cardunculus var. scolymus</name>
    <name type="common">Globe artichoke</name>
    <name type="synonym">Cynara scolymus</name>
    <dbReference type="NCBI Taxonomy" id="59895"/>
    <lineage>
        <taxon>Eukaryota</taxon>
        <taxon>Viridiplantae</taxon>
        <taxon>Streptophyta</taxon>
        <taxon>Embryophyta</taxon>
        <taxon>Tracheophyta</taxon>
        <taxon>Spermatophyta</taxon>
        <taxon>Magnoliopsida</taxon>
        <taxon>eudicotyledons</taxon>
        <taxon>Gunneridae</taxon>
        <taxon>Pentapetalae</taxon>
        <taxon>asterids</taxon>
        <taxon>campanulids</taxon>
        <taxon>Asterales</taxon>
        <taxon>Asteraceae</taxon>
        <taxon>Carduoideae</taxon>
        <taxon>Cardueae</taxon>
        <taxon>Carduinae</taxon>
        <taxon>Cynara</taxon>
    </lineage>
</organism>
<keyword evidence="1" id="KW-0812">Transmembrane</keyword>
<feature type="transmembrane region" description="Helical" evidence="1">
    <location>
        <begin position="21"/>
        <end position="42"/>
    </location>
</feature>
<evidence type="ECO:0000256" key="1">
    <source>
        <dbReference type="SAM" id="Phobius"/>
    </source>
</evidence>